<accession>I4Z416</accession>
<sequence>MLLGQPPYRMAKALRDKSMVVKRGLSEHARPNAPQGPRDKVKAGLLES</sequence>
<name>I4Z416_9HYPH</name>
<keyword evidence="3" id="KW-1185">Reference proteome</keyword>
<evidence type="ECO:0000313" key="2">
    <source>
        <dbReference type="EMBL" id="EIM30958.1"/>
    </source>
</evidence>
<dbReference type="AlphaFoldDB" id="I4Z416"/>
<dbReference type="STRING" id="864069.MicloDRAFT_00004880"/>
<evidence type="ECO:0000313" key="3">
    <source>
        <dbReference type="Proteomes" id="UP000003947"/>
    </source>
</evidence>
<evidence type="ECO:0000256" key="1">
    <source>
        <dbReference type="SAM" id="MobiDB-lite"/>
    </source>
</evidence>
<feature type="region of interest" description="Disordered" evidence="1">
    <location>
        <begin position="26"/>
        <end position="48"/>
    </location>
</feature>
<organism evidence="2 3">
    <name type="scientific">Microvirga lotononidis</name>
    <dbReference type="NCBI Taxonomy" id="864069"/>
    <lineage>
        <taxon>Bacteria</taxon>
        <taxon>Pseudomonadati</taxon>
        <taxon>Pseudomonadota</taxon>
        <taxon>Alphaproteobacteria</taxon>
        <taxon>Hyphomicrobiales</taxon>
        <taxon>Methylobacteriaceae</taxon>
        <taxon>Microvirga</taxon>
    </lineage>
</organism>
<gene>
    <name evidence="2" type="ORF">MicloDRAFT_00004880</name>
</gene>
<reference evidence="2 3" key="1">
    <citation type="submission" date="2012-02" db="EMBL/GenBank/DDBJ databases">
        <title>Improved High-Quality Draft sequence of Microvirga sp. WSM3557.</title>
        <authorList>
            <consortium name="US DOE Joint Genome Institute"/>
            <person name="Lucas S."/>
            <person name="Han J."/>
            <person name="Lapidus A."/>
            <person name="Cheng J.-F."/>
            <person name="Goodwin L."/>
            <person name="Pitluck S."/>
            <person name="Peters L."/>
            <person name="Zhang X."/>
            <person name="Detter J.C."/>
            <person name="Han C."/>
            <person name="Tapia R."/>
            <person name="Land M."/>
            <person name="Hauser L."/>
            <person name="Kyrpides N."/>
            <person name="Ivanova N."/>
            <person name="Pagani I."/>
            <person name="Brau L."/>
            <person name="Yates R."/>
            <person name="O'Hara G."/>
            <person name="Rui T."/>
            <person name="Howieson J."/>
            <person name="Reeve W."/>
            <person name="Woyke T."/>
        </authorList>
    </citation>
    <scope>NUCLEOTIDE SEQUENCE [LARGE SCALE GENOMIC DNA]</scope>
    <source>
        <strain evidence="2 3">WSM3557</strain>
    </source>
</reference>
<proteinExistence type="predicted"/>
<dbReference type="PATRIC" id="fig|864069.3.peg.533"/>
<dbReference type="EMBL" id="JH660635">
    <property type="protein sequence ID" value="EIM30958.1"/>
    <property type="molecule type" value="Genomic_DNA"/>
</dbReference>
<dbReference type="Proteomes" id="UP000003947">
    <property type="component" value="Unassembled WGS sequence"/>
</dbReference>
<protein>
    <submittedName>
        <fullName evidence="2">Uncharacterized protein</fullName>
    </submittedName>
</protein>
<dbReference type="HOGENOM" id="CLU_3154896_0_0_5"/>